<evidence type="ECO:0000313" key="2">
    <source>
        <dbReference type="Proteomes" id="UP000092093"/>
    </source>
</evidence>
<reference evidence="1 2" key="1">
    <citation type="submission" date="2015-09" db="EMBL/GenBank/DDBJ databases">
        <title>Aphanizomenon flos-aquae WA102.</title>
        <authorList>
            <person name="Driscoll C."/>
        </authorList>
    </citation>
    <scope>NUCLEOTIDE SEQUENCE [LARGE SCALE GENOMIC DNA]</scope>
    <source>
        <strain evidence="1">WA102</strain>
    </source>
</reference>
<dbReference type="AlphaFoldDB" id="A0A1B7W3S4"/>
<dbReference type="InterPro" id="IPR036393">
    <property type="entry name" value="AceGlu_kinase-like_sf"/>
</dbReference>
<gene>
    <name evidence="1" type="ORF">AN484_28700</name>
</gene>
<dbReference type="Gene3D" id="3.40.1160.10">
    <property type="entry name" value="Acetylglutamate kinase-like"/>
    <property type="match status" value="1"/>
</dbReference>
<dbReference type="SUPFAM" id="SSF53633">
    <property type="entry name" value="Carbamate kinase-like"/>
    <property type="match status" value="1"/>
</dbReference>
<proteinExistence type="predicted"/>
<name>A0A1B7W3S4_APHFL</name>
<evidence type="ECO:0000313" key="1">
    <source>
        <dbReference type="EMBL" id="OBQ31749.1"/>
    </source>
</evidence>
<sequence length="168" mass="18745">RLVDGSPVDLGFVGRITAVDADQIFSLLDQGKVPVISPVASNADSTGPRCGPQRWIRLRGVGHSAGSDQNFREKSDQNDLQFSQKIRKKLRKFSFSQKLGNLLRKVGFISFAIFAKNPRNFGNFAKRFPFFENDSAVWATPRSLIQKCGPHRGVNYHTAESLTTPRSH</sequence>
<dbReference type="EMBL" id="LJOW01001058">
    <property type="protein sequence ID" value="OBQ31749.1"/>
    <property type="molecule type" value="Genomic_DNA"/>
</dbReference>
<accession>A0A1B7W3S4</accession>
<comment type="caution">
    <text evidence="1">The sequence shown here is derived from an EMBL/GenBank/DDBJ whole genome shotgun (WGS) entry which is preliminary data.</text>
</comment>
<organism evidence="1 2">
    <name type="scientific">Aphanizomenon flos-aquae WA102</name>
    <dbReference type="NCBI Taxonomy" id="1710896"/>
    <lineage>
        <taxon>Bacteria</taxon>
        <taxon>Bacillati</taxon>
        <taxon>Cyanobacteriota</taxon>
        <taxon>Cyanophyceae</taxon>
        <taxon>Nostocales</taxon>
        <taxon>Aphanizomenonaceae</taxon>
        <taxon>Aphanizomenon</taxon>
    </lineage>
</organism>
<feature type="non-terminal residue" evidence="1">
    <location>
        <position position="1"/>
    </location>
</feature>
<dbReference type="Proteomes" id="UP000092093">
    <property type="component" value="Unassembled WGS sequence"/>
</dbReference>
<protein>
    <submittedName>
        <fullName evidence="1">Uncharacterized protein</fullName>
    </submittedName>
</protein>